<dbReference type="OrthoDB" id="1666828at2"/>
<dbReference type="SUPFAM" id="SSF53448">
    <property type="entry name" value="Nucleotide-diphospho-sugar transferases"/>
    <property type="match status" value="1"/>
</dbReference>
<evidence type="ECO:0000313" key="3">
    <source>
        <dbReference type="Proteomes" id="UP000005947"/>
    </source>
</evidence>
<dbReference type="EC" id="2.4.-.-" evidence="2"/>
<keyword evidence="2" id="KW-0328">Glycosyltransferase</keyword>
<sequence length="354" mass="40638">MPFISVLIPVYNVSEYLRACLDSLLSQDFKDFEALLLDDGSTDGSQDIVDEYARKDARFKAFHKENSGYGATLNYGIERARGDYLAILESDDCMCEGALTHMSELARTYHPDTLHCGFKMWWSNSGITQHVNQFPVQMHNRVINPSRDLRFFITMPSLWSGLYARVELIEAHHIRFSSTPGASFQDTSFSFEVFARAQSCVVDDFPIIMYRQDREASSIHSLTKKDLLLAEFDRIDTLAQKLAPQNPFLQTASLTACVNGCLWYLDRLDDNHALEFVDALKTYFCARAKKDPAFDEHLDRWRSLNVKKLISDPQKYLDLRRKRHDSTLSKLAFALRLAGLYGIFIALEERRARS</sequence>
<reference evidence="2 3" key="1">
    <citation type="submission" date="2011-02" db="EMBL/GenBank/DDBJ databases">
        <authorList>
            <person name="Muzny D."/>
            <person name="Qin X."/>
            <person name="Buhay C."/>
            <person name="Dugan-Rocha S."/>
            <person name="Ding Y."/>
            <person name="Chen G."/>
            <person name="Hawes A."/>
            <person name="Holder M."/>
            <person name="Jhangiani S."/>
            <person name="Johnson A."/>
            <person name="Khan Z."/>
            <person name="Li Z."/>
            <person name="Liu W."/>
            <person name="Liu X."/>
            <person name="Perez L."/>
            <person name="Shen H."/>
            <person name="Wang Q."/>
            <person name="Watt J."/>
            <person name="Xi L."/>
            <person name="Xin Y."/>
            <person name="Zhou J."/>
            <person name="Deng J."/>
            <person name="Jiang H."/>
            <person name="Liu Y."/>
            <person name="Qu J."/>
            <person name="Song X.-Z."/>
            <person name="Zhang L."/>
            <person name="Villasana D."/>
            <person name="Johnson A."/>
            <person name="Liu J."/>
            <person name="Liyanage D."/>
            <person name="Lorensuhewa L."/>
            <person name="Robinson T."/>
            <person name="Song A."/>
            <person name="Song B.-B."/>
            <person name="Dinh H."/>
            <person name="Thornton R."/>
            <person name="Coyle M."/>
            <person name="Francisco L."/>
            <person name="Jackson L."/>
            <person name="Javaid M."/>
            <person name="Korchina V."/>
            <person name="Kovar C."/>
            <person name="Mata R."/>
            <person name="Mathew T."/>
            <person name="Ngo R."/>
            <person name="Nguyen L."/>
            <person name="Nguyen N."/>
            <person name="Okwuonu G."/>
            <person name="Ongeri F."/>
            <person name="Pham C."/>
            <person name="Simmons D."/>
            <person name="Wilczek-Boney K."/>
            <person name="Hale W."/>
            <person name="Jakkamsetti A."/>
            <person name="Pham P."/>
            <person name="Ruth R."/>
            <person name="San Lucas F."/>
            <person name="Warren J."/>
            <person name="Zhang J."/>
            <person name="Zhao Z."/>
            <person name="Zhou C."/>
            <person name="Zhu D."/>
            <person name="Lee S."/>
            <person name="Bess C."/>
            <person name="Blankenburg K."/>
            <person name="Forbes L."/>
            <person name="Fu Q."/>
            <person name="Gubbala S."/>
            <person name="Hirani K."/>
            <person name="Jayaseelan J.C."/>
            <person name="Lara F."/>
            <person name="Munidasa M."/>
            <person name="Palculict T."/>
            <person name="Patil S."/>
            <person name="Pu L.-L."/>
            <person name="Saada N."/>
            <person name="Tang L."/>
            <person name="Weissenberger G."/>
            <person name="Zhu Y."/>
            <person name="Hemphill L."/>
            <person name="Shang Y."/>
            <person name="Youmans B."/>
            <person name="Ayvaz T."/>
            <person name="Ross M."/>
            <person name="Santibanez J."/>
            <person name="Aqrawi P."/>
            <person name="Gross S."/>
            <person name="Joshi V."/>
            <person name="Fowler G."/>
            <person name="Nazareth L."/>
            <person name="Reid J."/>
            <person name="Worley K."/>
            <person name="Petrosino J."/>
            <person name="Highlander S."/>
            <person name="Gibbs R."/>
        </authorList>
    </citation>
    <scope>NUCLEOTIDE SEQUENCE [LARGE SCALE GENOMIC DNA]</scope>
    <source>
        <strain evidence="2 3">DSM 15829</strain>
    </source>
</reference>
<dbReference type="eggNOG" id="COG0463">
    <property type="taxonomic scope" value="Bacteria"/>
</dbReference>
<organism evidence="2 3">
    <name type="scientific">Fannyhessea vaginae DSM 15829</name>
    <dbReference type="NCBI Taxonomy" id="525256"/>
    <lineage>
        <taxon>Bacteria</taxon>
        <taxon>Bacillati</taxon>
        <taxon>Actinomycetota</taxon>
        <taxon>Coriobacteriia</taxon>
        <taxon>Coriobacteriales</taxon>
        <taxon>Atopobiaceae</taxon>
        <taxon>Fannyhessea</taxon>
    </lineage>
</organism>
<dbReference type="PANTHER" id="PTHR22916">
    <property type="entry name" value="GLYCOSYLTRANSFERASE"/>
    <property type="match status" value="1"/>
</dbReference>
<feature type="domain" description="Glycosyltransferase 2-like" evidence="1">
    <location>
        <begin position="5"/>
        <end position="133"/>
    </location>
</feature>
<gene>
    <name evidence="2" type="ORF">HMPREF0091_10677</name>
</gene>
<dbReference type="PANTHER" id="PTHR22916:SF3">
    <property type="entry name" value="UDP-GLCNAC:BETAGAL BETA-1,3-N-ACETYLGLUCOSAMINYLTRANSFERASE-LIKE PROTEIN 1"/>
    <property type="match status" value="1"/>
</dbReference>
<dbReference type="Gene3D" id="3.90.550.10">
    <property type="entry name" value="Spore Coat Polysaccharide Biosynthesis Protein SpsA, Chain A"/>
    <property type="match status" value="1"/>
</dbReference>
<dbReference type="InterPro" id="IPR001173">
    <property type="entry name" value="Glyco_trans_2-like"/>
</dbReference>
<dbReference type="Pfam" id="PF00535">
    <property type="entry name" value="Glycos_transf_2"/>
    <property type="match status" value="1"/>
</dbReference>
<proteinExistence type="predicted"/>
<keyword evidence="3" id="KW-1185">Reference proteome</keyword>
<dbReference type="EMBL" id="ACGK02000001">
    <property type="protein sequence ID" value="EGF23730.1"/>
    <property type="molecule type" value="Genomic_DNA"/>
</dbReference>
<dbReference type="GO" id="GO:0016758">
    <property type="term" value="F:hexosyltransferase activity"/>
    <property type="evidence" value="ECO:0007669"/>
    <property type="project" value="UniProtKB-ARBA"/>
</dbReference>
<evidence type="ECO:0000313" key="2">
    <source>
        <dbReference type="EMBL" id="EGF23730.1"/>
    </source>
</evidence>
<protein>
    <submittedName>
        <fullName evidence="2">Glycosyltransferase, group 2 family protein</fullName>
        <ecNumber evidence="2">2.4.-.-</ecNumber>
    </submittedName>
</protein>
<dbReference type="InterPro" id="IPR029044">
    <property type="entry name" value="Nucleotide-diphossugar_trans"/>
</dbReference>
<dbReference type="RefSeq" id="WP_006302859.1">
    <property type="nucleotide sequence ID" value="NZ_ACGK02000001.1"/>
</dbReference>
<dbReference type="Proteomes" id="UP000005947">
    <property type="component" value="Unassembled WGS sequence"/>
</dbReference>
<accession>F1T4T6</accession>
<comment type="caution">
    <text evidence="2">The sequence shown here is derived from an EMBL/GenBank/DDBJ whole genome shotgun (WGS) entry which is preliminary data.</text>
</comment>
<evidence type="ECO:0000259" key="1">
    <source>
        <dbReference type="Pfam" id="PF00535"/>
    </source>
</evidence>
<keyword evidence="2" id="KW-0808">Transferase</keyword>
<dbReference type="CDD" id="cd00761">
    <property type="entry name" value="Glyco_tranf_GTA_type"/>
    <property type="match status" value="1"/>
</dbReference>
<dbReference type="GeneID" id="93210280"/>
<name>F1T4T6_9ACTN</name>
<dbReference type="AlphaFoldDB" id="F1T4T6"/>